<evidence type="ECO:0000313" key="2">
    <source>
        <dbReference type="EMBL" id="MBP1297113.1"/>
    </source>
</evidence>
<keyword evidence="1" id="KW-0472">Membrane</keyword>
<dbReference type="Proteomes" id="UP001565471">
    <property type="component" value="Unassembled WGS sequence"/>
</dbReference>
<name>A0A8I2C7B7_BRAEL</name>
<keyword evidence="1" id="KW-0812">Transmembrane</keyword>
<evidence type="ECO:0000313" key="4">
    <source>
        <dbReference type="Proteomes" id="UP000673383"/>
    </source>
</evidence>
<sequence length="31" mass="3501">MARNVGLAFLLGKAVPALFALWLIWLFFGKH</sequence>
<evidence type="ECO:0000313" key="3">
    <source>
        <dbReference type="EMBL" id="MEY9317524.1"/>
    </source>
</evidence>
<reference evidence="3 5" key="2">
    <citation type="submission" date="2024-07" db="EMBL/GenBank/DDBJ databases">
        <title>Genomic Encyclopedia of Type Strains, Phase V (KMG-V): Genome sequencing to study the core and pangenomes of soil and plant-associated prokaryotes.</title>
        <authorList>
            <person name="Whitman W."/>
        </authorList>
    </citation>
    <scope>NUCLEOTIDE SEQUENCE [LARGE SCALE GENOMIC DNA]</scope>
    <source>
        <strain evidence="3 5">USDA 415</strain>
    </source>
</reference>
<feature type="transmembrane region" description="Helical" evidence="1">
    <location>
        <begin position="6"/>
        <end position="28"/>
    </location>
</feature>
<evidence type="ECO:0000313" key="5">
    <source>
        <dbReference type="Proteomes" id="UP001565471"/>
    </source>
</evidence>
<accession>A0A8I2C7B7</accession>
<keyword evidence="1" id="KW-1133">Transmembrane helix</keyword>
<proteinExistence type="predicted"/>
<dbReference type="AlphaFoldDB" id="A0A8I2C7B7"/>
<protein>
    <submittedName>
        <fullName evidence="2">Uncharacterized protein</fullName>
    </submittedName>
</protein>
<reference evidence="2" key="1">
    <citation type="submission" date="2021-02" db="EMBL/GenBank/DDBJ databases">
        <title>Genomic Encyclopedia of Type Strains, Phase IV (KMG-V): Genome sequencing to study the core and pangenomes of soil and plant-associated prokaryotes.</title>
        <authorList>
            <person name="Whitman W."/>
        </authorList>
    </citation>
    <scope>NUCLEOTIDE SEQUENCE</scope>
    <source>
        <strain evidence="2">USDA 406</strain>
    </source>
</reference>
<keyword evidence="5" id="KW-1185">Reference proteome</keyword>
<dbReference type="EMBL" id="JAFICZ010000001">
    <property type="protein sequence ID" value="MBP1297113.1"/>
    <property type="molecule type" value="Genomic_DNA"/>
</dbReference>
<gene>
    <name evidence="3" type="ORF">ABIF29_004323</name>
    <name evidence="2" type="ORF">JOH49_006866</name>
</gene>
<dbReference type="EMBL" id="JBGBZA010000002">
    <property type="protein sequence ID" value="MEY9317524.1"/>
    <property type="molecule type" value="Genomic_DNA"/>
</dbReference>
<comment type="caution">
    <text evidence="2">The sequence shown here is derived from an EMBL/GenBank/DDBJ whole genome shotgun (WGS) entry which is preliminary data.</text>
</comment>
<evidence type="ECO:0000256" key="1">
    <source>
        <dbReference type="SAM" id="Phobius"/>
    </source>
</evidence>
<dbReference type="Proteomes" id="UP000673383">
    <property type="component" value="Unassembled WGS sequence"/>
</dbReference>
<organism evidence="2 4">
    <name type="scientific">Bradyrhizobium elkanii</name>
    <dbReference type="NCBI Taxonomy" id="29448"/>
    <lineage>
        <taxon>Bacteria</taxon>
        <taxon>Pseudomonadati</taxon>
        <taxon>Pseudomonadota</taxon>
        <taxon>Alphaproteobacteria</taxon>
        <taxon>Hyphomicrobiales</taxon>
        <taxon>Nitrobacteraceae</taxon>
        <taxon>Bradyrhizobium</taxon>
    </lineage>
</organism>